<dbReference type="InterPro" id="IPR005754">
    <property type="entry name" value="Sortase"/>
</dbReference>
<dbReference type="GO" id="GO:0016787">
    <property type="term" value="F:hydrolase activity"/>
    <property type="evidence" value="ECO:0007669"/>
    <property type="project" value="UniProtKB-KW"/>
</dbReference>
<gene>
    <name evidence="3" type="ordered locus">Afer_0452</name>
</gene>
<dbReference type="CDD" id="cd05828">
    <property type="entry name" value="Sortase_D_1"/>
    <property type="match status" value="1"/>
</dbReference>
<dbReference type="SUPFAM" id="SSF63817">
    <property type="entry name" value="Sortase"/>
    <property type="match status" value="1"/>
</dbReference>
<dbReference type="Gene3D" id="2.40.260.10">
    <property type="entry name" value="Sortase"/>
    <property type="match status" value="1"/>
</dbReference>
<evidence type="ECO:0000256" key="2">
    <source>
        <dbReference type="SAM" id="Phobius"/>
    </source>
</evidence>
<dbReference type="AlphaFoldDB" id="C7M326"/>
<sequence length="352" mass="36058">MRGKGRGAHSRQRGRGIAIVGVVAMLAGLGLIGSIVAFYVRSSLVGGGLIQQAQKARTVAAWPRSLLAIVRIPSIGLVAPVEQGTGQSVLAVAVGHLTTSALPGKPGTSVLAAHNVSWFSGLGGLGSGSLIEVDTPYGQQVYRVAWHRVVHVGAPVANTAAPTLVLEACWPLNALYLTPERYLVGATLVATTKIAVTPVTPSSDSYQPLGLAPTLAHENLSLAANDLPMGVLATVGSPAAAWTSSQRPYNFAGAEVTWTIALLHALEAHDLVLVESVTHEPASVVAPLLSWDGGFASLDDLTEVVDGVTASAGSSRVSLQTDHGPLVVTLRFRVIGHGVEVAGAAVGTSQGS</sequence>
<dbReference type="EMBL" id="CP001631">
    <property type="protein sequence ID" value="ACU53420.1"/>
    <property type="molecule type" value="Genomic_DNA"/>
</dbReference>
<dbReference type="OrthoDB" id="5242879at2"/>
<protein>
    <submittedName>
        <fullName evidence="3">Sortase family protein</fullName>
    </submittedName>
</protein>
<evidence type="ECO:0000313" key="4">
    <source>
        <dbReference type="Proteomes" id="UP000000771"/>
    </source>
</evidence>
<dbReference type="KEGG" id="afo:Afer_0452"/>
<organism evidence="3 4">
    <name type="scientific">Acidimicrobium ferrooxidans (strain DSM 10331 / JCM 15462 / NBRC 103882 / ICP)</name>
    <dbReference type="NCBI Taxonomy" id="525909"/>
    <lineage>
        <taxon>Bacteria</taxon>
        <taxon>Bacillati</taxon>
        <taxon>Actinomycetota</taxon>
        <taxon>Acidimicrobiia</taxon>
        <taxon>Acidimicrobiales</taxon>
        <taxon>Acidimicrobiaceae</taxon>
        <taxon>Acidimicrobium</taxon>
    </lineage>
</organism>
<keyword evidence="2" id="KW-1133">Transmembrane helix</keyword>
<dbReference type="Proteomes" id="UP000000771">
    <property type="component" value="Chromosome"/>
</dbReference>
<dbReference type="InterPro" id="IPR023365">
    <property type="entry name" value="Sortase_dom-sf"/>
</dbReference>
<accession>C7M326</accession>
<dbReference type="Pfam" id="PF04203">
    <property type="entry name" value="Sortase"/>
    <property type="match status" value="1"/>
</dbReference>
<keyword evidence="1" id="KW-0378">Hydrolase</keyword>
<proteinExistence type="predicted"/>
<keyword evidence="2" id="KW-0472">Membrane</keyword>
<name>C7M326_ACIFD</name>
<feature type="transmembrane region" description="Helical" evidence="2">
    <location>
        <begin position="16"/>
        <end position="40"/>
    </location>
</feature>
<dbReference type="eggNOG" id="COG3764">
    <property type="taxonomic scope" value="Bacteria"/>
</dbReference>
<evidence type="ECO:0000313" key="3">
    <source>
        <dbReference type="EMBL" id="ACU53420.1"/>
    </source>
</evidence>
<keyword evidence="4" id="KW-1185">Reference proteome</keyword>
<dbReference type="HOGENOM" id="CLU_786723_0_0_11"/>
<evidence type="ECO:0000256" key="1">
    <source>
        <dbReference type="ARBA" id="ARBA00022801"/>
    </source>
</evidence>
<keyword evidence="2" id="KW-0812">Transmembrane</keyword>
<dbReference type="InterPro" id="IPR041999">
    <property type="entry name" value="Sortase_D_1"/>
</dbReference>
<reference evidence="3 4" key="1">
    <citation type="journal article" date="2009" name="Stand. Genomic Sci.">
        <title>Complete genome sequence of Acidimicrobium ferrooxidans type strain (ICP).</title>
        <authorList>
            <person name="Clum A."/>
            <person name="Nolan M."/>
            <person name="Lang E."/>
            <person name="Glavina Del Rio T."/>
            <person name="Tice H."/>
            <person name="Copeland A."/>
            <person name="Cheng J.F."/>
            <person name="Lucas S."/>
            <person name="Chen F."/>
            <person name="Bruce D."/>
            <person name="Goodwin L."/>
            <person name="Pitluck S."/>
            <person name="Ivanova N."/>
            <person name="Mavrommatis K."/>
            <person name="Mikhailova N."/>
            <person name="Pati A."/>
            <person name="Chen A."/>
            <person name="Palaniappan K."/>
            <person name="Goker M."/>
            <person name="Spring S."/>
            <person name="Land M."/>
            <person name="Hauser L."/>
            <person name="Chang Y.J."/>
            <person name="Jeffries C.C."/>
            <person name="Chain P."/>
            <person name="Bristow J."/>
            <person name="Eisen J.A."/>
            <person name="Markowitz V."/>
            <person name="Hugenholtz P."/>
            <person name="Kyrpides N.C."/>
            <person name="Klenk H.P."/>
            <person name="Lapidus A."/>
        </authorList>
    </citation>
    <scope>NUCLEOTIDE SEQUENCE [LARGE SCALE GENOMIC DNA]</scope>
    <source>
        <strain evidence="4">DSM 10331 / JCM 15462 / NBRC 103882 / ICP</strain>
    </source>
</reference>
<dbReference type="STRING" id="525909.Afer_0452"/>